<evidence type="ECO:0000256" key="1">
    <source>
        <dbReference type="SAM" id="Phobius"/>
    </source>
</evidence>
<keyword evidence="1" id="KW-1133">Transmembrane helix</keyword>
<keyword evidence="1" id="KW-0472">Membrane</keyword>
<protein>
    <submittedName>
        <fullName evidence="2">Uncharacterized protein</fullName>
    </submittedName>
</protein>
<reference evidence="2" key="1">
    <citation type="submission" date="2018-02" db="EMBL/GenBank/DDBJ databases">
        <title>Rhizophora mucronata_Transcriptome.</title>
        <authorList>
            <person name="Meera S.P."/>
            <person name="Sreeshan A."/>
            <person name="Augustine A."/>
        </authorList>
    </citation>
    <scope>NUCLEOTIDE SEQUENCE</scope>
    <source>
        <tissue evidence="2">Leaf</tissue>
    </source>
</reference>
<sequence>MVCEIECVDLPCVLVPTRIIVMLLMARGLLFKQLKAVNPRSLTFHQLWLNPLFSALSFPLTSVIFSSFMDGHLIDQEKANVGKKKKKIFFVEVI</sequence>
<evidence type="ECO:0000313" key="2">
    <source>
        <dbReference type="EMBL" id="MBX24247.1"/>
    </source>
</evidence>
<feature type="transmembrane region" description="Helical" evidence="1">
    <location>
        <begin position="51"/>
        <end position="69"/>
    </location>
</feature>
<feature type="transmembrane region" description="Helical" evidence="1">
    <location>
        <begin position="12"/>
        <end position="31"/>
    </location>
</feature>
<organism evidence="2">
    <name type="scientific">Rhizophora mucronata</name>
    <name type="common">Asiatic mangrove</name>
    <dbReference type="NCBI Taxonomy" id="61149"/>
    <lineage>
        <taxon>Eukaryota</taxon>
        <taxon>Viridiplantae</taxon>
        <taxon>Streptophyta</taxon>
        <taxon>Embryophyta</taxon>
        <taxon>Tracheophyta</taxon>
        <taxon>Spermatophyta</taxon>
        <taxon>Magnoliopsida</taxon>
        <taxon>eudicotyledons</taxon>
        <taxon>Gunneridae</taxon>
        <taxon>Pentapetalae</taxon>
        <taxon>rosids</taxon>
        <taxon>fabids</taxon>
        <taxon>Malpighiales</taxon>
        <taxon>Rhizophoraceae</taxon>
        <taxon>Rhizophora</taxon>
    </lineage>
</organism>
<proteinExistence type="predicted"/>
<name>A0A2P2M1Z5_RHIMU</name>
<dbReference type="EMBL" id="GGEC01043763">
    <property type="protein sequence ID" value="MBX24247.1"/>
    <property type="molecule type" value="Transcribed_RNA"/>
</dbReference>
<accession>A0A2P2M1Z5</accession>
<dbReference type="AlphaFoldDB" id="A0A2P2M1Z5"/>
<keyword evidence="1" id="KW-0812">Transmembrane</keyword>